<name>A0AAU9K2Z8_9CILI</name>
<evidence type="ECO:0000313" key="1">
    <source>
        <dbReference type="EMBL" id="CAG9332600.1"/>
    </source>
</evidence>
<protein>
    <submittedName>
        <fullName evidence="1">Uncharacterized protein</fullName>
    </submittedName>
</protein>
<accession>A0AAU9K2Z8</accession>
<keyword evidence="2" id="KW-1185">Reference proteome</keyword>
<gene>
    <name evidence="1" type="ORF">BSTOLATCC_MIC56894</name>
</gene>
<dbReference type="AlphaFoldDB" id="A0AAU9K2Z8"/>
<proteinExistence type="predicted"/>
<organism evidence="1 2">
    <name type="scientific">Blepharisma stoltei</name>
    <dbReference type="NCBI Taxonomy" id="1481888"/>
    <lineage>
        <taxon>Eukaryota</taxon>
        <taxon>Sar</taxon>
        <taxon>Alveolata</taxon>
        <taxon>Ciliophora</taxon>
        <taxon>Postciliodesmatophora</taxon>
        <taxon>Heterotrichea</taxon>
        <taxon>Heterotrichida</taxon>
        <taxon>Blepharismidae</taxon>
        <taxon>Blepharisma</taxon>
    </lineage>
</organism>
<reference evidence="1" key="1">
    <citation type="submission" date="2021-09" db="EMBL/GenBank/DDBJ databases">
        <authorList>
            <consortium name="AG Swart"/>
            <person name="Singh M."/>
            <person name="Singh A."/>
            <person name="Seah K."/>
            <person name="Emmerich C."/>
        </authorList>
    </citation>
    <scope>NUCLEOTIDE SEQUENCE</scope>
    <source>
        <strain evidence="1">ATCC30299</strain>
    </source>
</reference>
<comment type="caution">
    <text evidence="1">The sequence shown here is derived from an EMBL/GenBank/DDBJ whole genome shotgun (WGS) entry which is preliminary data.</text>
</comment>
<dbReference type="Proteomes" id="UP001162131">
    <property type="component" value="Unassembled WGS sequence"/>
</dbReference>
<evidence type="ECO:0000313" key="2">
    <source>
        <dbReference type="Proteomes" id="UP001162131"/>
    </source>
</evidence>
<sequence length="397" mass="48432">MMKKTQKIREKCTNYCWVYYRINLWYEKINKEISVKVENKFQFIRDNKFYDLKNESTFEEIKQNFQKCILPLQREIGIINEINRLCLVSSWFKSKYEEYVEDRNKIYKKTIERLELLQNDSIRIDWLENCMSKLQPLLELLELGSNKFSIDYYTEKFILYFWSLILVKEKNSIFSNIKQKYLQSFYTETEQNRFFLSGKIPEVNVFDNFLLQEGTYSLHKDFYRKYKRFFNEKYLKLDKINYFEEIIANSQLMSLLKSPNNKLINDEFLYYENAIYFYKDATFDKNKDSLDFLCRYDLVKNTLNKYWFMRINKIENKLAFFNKSIIALVENERKIVTFDLLIDSYSMITYSDNKFKGWKFLVSYKINDGIHGIVVLRCTPYGEDRLERFLVKSLLNK</sequence>
<dbReference type="EMBL" id="CAJZBQ010000055">
    <property type="protein sequence ID" value="CAG9332600.1"/>
    <property type="molecule type" value="Genomic_DNA"/>
</dbReference>